<name>A0A261T975_9BORD</name>
<dbReference type="RefSeq" id="WP_094803769.1">
    <property type="nucleotide sequence ID" value="NZ_NEVN01000002.1"/>
</dbReference>
<keyword evidence="1" id="KW-0732">Signal</keyword>
<dbReference type="Proteomes" id="UP000216913">
    <property type="component" value="Unassembled WGS sequence"/>
</dbReference>
<evidence type="ECO:0000256" key="1">
    <source>
        <dbReference type="SAM" id="SignalP"/>
    </source>
</evidence>
<feature type="signal peptide" evidence="1">
    <location>
        <begin position="1"/>
        <end position="35"/>
    </location>
</feature>
<reference evidence="2 3" key="1">
    <citation type="submission" date="2017-05" db="EMBL/GenBank/DDBJ databases">
        <title>Complete and WGS of Bordetella genogroups.</title>
        <authorList>
            <person name="Spilker T."/>
            <person name="LiPuma J."/>
        </authorList>
    </citation>
    <scope>NUCLEOTIDE SEQUENCE [LARGE SCALE GENOMIC DNA]</scope>
    <source>
        <strain evidence="2 3">AU10456</strain>
    </source>
</reference>
<dbReference type="EMBL" id="NEVP01000012">
    <property type="protein sequence ID" value="OZI45851.1"/>
    <property type="molecule type" value="Genomic_DNA"/>
</dbReference>
<organism evidence="2 3">
    <name type="scientific">Bordetella genomosp. 5</name>
    <dbReference type="NCBI Taxonomy" id="1395608"/>
    <lineage>
        <taxon>Bacteria</taxon>
        <taxon>Pseudomonadati</taxon>
        <taxon>Pseudomonadota</taxon>
        <taxon>Betaproteobacteria</taxon>
        <taxon>Burkholderiales</taxon>
        <taxon>Alcaligenaceae</taxon>
        <taxon>Bordetella</taxon>
    </lineage>
</organism>
<sequence>MSDPRSCTALRNGPRWLASLFALACAALATQPSHATRAPGGPPVSEHFVGAAYDQEDGRLLYREEHWVVVEAARMTRLVLYQCPNGAPFARKWVRGAIDDPAPDFELEDRRNGMRQGVRTQGATREMYSQRNTAEPLRTAALSPRPNQIIDAGFDAYVREHWSQLTASEDPVIAFLVPSRLRDYELEVDTGQRQYEGSRMLRLRLKLDAWYGFAAPSIQLLYDLEQRRLRLYEGLSDLRDASGRSMRVRIEFAAHDHKDGATAADQSRAAAQPLVSRCDG</sequence>
<feature type="chain" id="PRO_5013238175" description="Secreted protein" evidence="1">
    <location>
        <begin position="36"/>
        <end position="280"/>
    </location>
</feature>
<dbReference type="OrthoDB" id="1491713at2"/>
<evidence type="ECO:0000313" key="3">
    <source>
        <dbReference type="Proteomes" id="UP000216913"/>
    </source>
</evidence>
<evidence type="ECO:0008006" key="4">
    <source>
        <dbReference type="Google" id="ProtNLM"/>
    </source>
</evidence>
<proteinExistence type="predicted"/>
<evidence type="ECO:0000313" key="2">
    <source>
        <dbReference type="EMBL" id="OZI45851.1"/>
    </source>
</evidence>
<protein>
    <recommendedName>
        <fullName evidence="4">Secreted protein</fullName>
    </recommendedName>
</protein>
<comment type="caution">
    <text evidence="2">The sequence shown here is derived from an EMBL/GenBank/DDBJ whole genome shotgun (WGS) entry which is preliminary data.</text>
</comment>
<keyword evidence="3" id="KW-1185">Reference proteome</keyword>
<accession>A0A261T975</accession>
<dbReference type="AlphaFoldDB" id="A0A261T975"/>
<gene>
    <name evidence="2" type="ORF">CAL25_21775</name>
</gene>